<feature type="compositionally biased region" description="Basic and acidic residues" evidence="4">
    <location>
        <begin position="179"/>
        <end position="203"/>
    </location>
</feature>
<dbReference type="InterPro" id="IPR042092">
    <property type="entry name" value="PsdUridine_s_RsuA/RluB/E/F_cat"/>
</dbReference>
<proteinExistence type="inferred from homology"/>
<accession>A0AAD8XV23</accession>
<dbReference type="SMART" id="SM00343">
    <property type="entry name" value="ZnF_C2HC"/>
    <property type="match status" value="1"/>
</dbReference>
<evidence type="ECO:0000259" key="5">
    <source>
        <dbReference type="PROSITE" id="PS50158"/>
    </source>
</evidence>
<dbReference type="InterPro" id="IPR006145">
    <property type="entry name" value="PsdUridine_synth_RsuA/RluA"/>
</dbReference>
<name>A0AAD8XV23_9STRA</name>
<gene>
    <name evidence="6" type="ORF">QTG54_015472</name>
</gene>
<evidence type="ECO:0000256" key="4">
    <source>
        <dbReference type="SAM" id="MobiDB-lite"/>
    </source>
</evidence>
<comment type="similarity">
    <text evidence="1">Belongs to the pseudouridine synthase RsuA family.</text>
</comment>
<dbReference type="InterPro" id="IPR020094">
    <property type="entry name" value="TruA/RsuA/RluB/E/F_N"/>
</dbReference>
<dbReference type="InterPro" id="IPR018496">
    <property type="entry name" value="PsdUridine_synth_RsuA/RluB_CS"/>
</dbReference>
<dbReference type="InterPro" id="IPR036875">
    <property type="entry name" value="Znf_CCHC_sf"/>
</dbReference>
<feature type="compositionally biased region" description="Polar residues" evidence="4">
    <location>
        <begin position="7"/>
        <end position="19"/>
    </location>
</feature>
<dbReference type="SUPFAM" id="SSF57756">
    <property type="entry name" value="Retrovirus zinc finger-like domains"/>
    <property type="match status" value="1"/>
</dbReference>
<keyword evidence="3" id="KW-0479">Metal-binding</keyword>
<dbReference type="SUPFAM" id="SSF55120">
    <property type="entry name" value="Pseudouridine synthase"/>
    <property type="match status" value="1"/>
</dbReference>
<keyword evidence="3" id="KW-0862">Zinc</keyword>
<feature type="region of interest" description="Disordered" evidence="4">
    <location>
        <begin position="129"/>
        <end position="163"/>
    </location>
</feature>
<evidence type="ECO:0000256" key="1">
    <source>
        <dbReference type="ARBA" id="ARBA00008348"/>
    </source>
</evidence>
<dbReference type="PANTHER" id="PTHR47683:SF2">
    <property type="entry name" value="RNA-BINDING S4 DOMAIN-CONTAINING PROTEIN"/>
    <property type="match status" value="1"/>
</dbReference>
<dbReference type="EC" id="5.4.99.-" evidence="6"/>
<dbReference type="Pfam" id="PF00849">
    <property type="entry name" value="PseudoU_synth_2"/>
    <property type="match status" value="1"/>
</dbReference>
<dbReference type="InterPro" id="IPR001878">
    <property type="entry name" value="Znf_CCHC"/>
</dbReference>
<feature type="compositionally biased region" description="Basic and acidic residues" evidence="4">
    <location>
        <begin position="134"/>
        <end position="144"/>
    </location>
</feature>
<dbReference type="PROSITE" id="PS50158">
    <property type="entry name" value="ZF_CCHC"/>
    <property type="match status" value="1"/>
</dbReference>
<dbReference type="GO" id="GO:0001522">
    <property type="term" value="P:pseudouridine synthesis"/>
    <property type="evidence" value="ECO:0007669"/>
    <property type="project" value="InterPro"/>
</dbReference>
<dbReference type="InterPro" id="IPR050343">
    <property type="entry name" value="RsuA_PseudoU_synthase"/>
</dbReference>
<protein>
    <submittedName>
        <fullName evidence="6">Pseudouridine synthase, RluE family</fullName>
        <ecNumber evidence="6">5.4.99.-</ecNumber>
    </submittedName>
</protein>
<evidence type="ECO:0000256" key="3">
    <source>
        <dbReference type="PROSITE-ProRule" id="PRU00047"/>
    </source>
</evidence>
<keyword evidence="3" id="KW-0863">Zinc-finger</keyword>
<feature type="region of interest" description="Disordered" evidence="4">
    <location>
        <begin position="1"/>
        <end position="22"/>
    </location>
</feature>
<feature type="domain" description="CCHC-type" evidence="5">
    <location>
        <begin position="215"/>
        <end position="230"/>
    </location>
</feature>
<dbReference type="Gene3D" id="3.30.70.580">
    <property type="entry name" value="Pseudouridine synthase I, catalytic domain, N-terminal subdomain"/>
    <property type="match status" value="1"/>
</dbReference>
<dbReference type="GO" id="GO:0009982">
    <property type="term" value="F:pseudouridine synthase activity"/>
    <property type="evidence" value="ECO:0007669"/>
    <property type="project" value="InterPro"/>
</dbReference>
<dbReference type="PROSITE" id="PS01149">
    <property type="entry name" value="PSI_RSU"/>
    <property type="match status" value="1"/>
</dbReference>
<dbReference type="Gene3D" id="3.30.70.1560">
    <property type="entry name" value="Alpha-L RNA-binding motif"/>
    <property type="match status" value="1"/>
</dbReference>
<feature type="region of interest" description="Disordered" evidence="4">
    <location>
        <begin position="179"/>
        <end position="212"/>
    </location>
</feature>
<dbReference type="InterPro" id="IPR020103">
    <property type="entry name" value="PsdUridine_synth_cat_dom_sf"/>
</dbReference>
<comment type="caution">
    <text evidence="6">The sequence shown here is derived from an EMBL/GenBank/DDBJ whole genome shotgun (WGS) entry which is preliminary data.</text>
</comment>
<dbReference type="GO" id="GO:0003723">
    <property type="term" value="F:RNA binding"/>
    <property type="evidence" value="ECO:0007669"/>
    <property type="project" value="InterPro"/>
</dbReference>
<keyword evidence="2 6" id="KW-0413">Isomerase</keyword>
<dbReference type="Proteomes" id="UP001224775">
    <property type="component" value="Unassembled WGS sequence"/>
</dbReference>
<organism evidence="6 7">
    <name type="scientific">Skeletonema marinoi</name>
    <dbReference type="NCBI Taxonomy" id="267567"/>
    <lineage>
        <taxon>Eukaryota</taxon>
        <taxon>Sar</taxon>
        <taxon>Stramenopiles</taxon>
        <taxon>Ochrophyta</taxon>
        <taxon>Bacillariophyta</taxon>
        <taxon>Coscinodiscophyceae</taxon>
        <taxon>Thalassiosirophycidae</taxon>
        <taxon>Thalassiosirales</taxon>
        <taxon>Skeletonemataceae</taxon>
        <taxon>Skeletonema</taxon>
        <taxon>Skeletonema marinoi-dohrnii complex</taxon>
    </lineage>
</organism>
<evidence type="ECO:0000313" key="6">
    <source>
        <dbReference type="EMBL" id="KAK1733945.1"/>
    </source>
</evidence>
<dbReference type="GO" id="GO:0008270">
    <property type="term" value="F:zinc ion binding"/>
    <property type="evidence" value="ECO:0007669"/>
    <property type="project" value="UniProtKB-KW"/>
</dbReference>
<keyword evidence="7" id="KW-1185">Reference proteome</keyword>
<dbReference type="GO" id="GO:0006364">
    <property type="term" value="P:rRNA processing"/>
    <property type="evidence" value="ECO:0007669"/>
    <property type="project" value="UniProtKB-ARBA"/>
</dbReference>
<evidence type="ECO:0000313" key="7">
    <source>
        <dbReference type="Proteomes" id="UP001224775"/>
    </source>
</evidence>
<reference evidence="6" key="1">
    <citation type="submission" date="2023-06" db="EMBL/GenBank/DDBJ databases">
        <title>Survivors Of The Sea: Transcriptome response of Skeletonema marinoi to long-term dormancy.</title>
        <authorList>
            <person name="Pinder M.I.M."/>
            <person name="Kourtchenko O."/>
            <person name="Robertson E.K."/>
            <person name="Larsson T."/>
            <person name="Maumus F."/>
            <person name="Osuna-Cruz C.M."/>
            <person name="Vancaester E."/>
            <person name="Stenow R."/>
            <person name="Vandepoele K."/>
            <person name="Ploug H."/>
            <person name="Bruchert V."/>
            <person name="Godhe A."/>
            <person name="Topel M."/>
        </authorList>
    </citation>
    <scope>NUCLEOTIDE SEQUENCE</scope>
    <source>
        <strain evidence="6">R05AC</strain>
    </source>
</reference>
<dbReference type="PANTHER" id="PTHR47683">
    <property type="entry name" value="PSEUDOURIDINE SYNTHASE FAMILY PROTEIN-RELATED"/>
    <property type="match status" value="1"/>
</dbReference>
<dbReference type="AlphaFoldDB" id="A0AAD8XV23"/>
<dbReference type="EMBL" id="JATAAI010000043">
    <property type="protein sequence ID" value="KAK1733945.1"/>
    <property type="molecule type" value="Genomic_DNA"/>
</dbReference>
<evidence type="ECO:0000256" key="2">
    <source>
        <dbReference type="ARBA" id="ARBA00023235"/>
    </source>
</evidence>
<sequence length="338" mass="37601">MNDDDAISSSALSPNNATTTHHRHFKMYKPAKVLTQFKFTHRKRRNRTLLGDVITAADTTLLPSNGVMAIGRLDEDSEGLLLLTTDGKVSEQVRRKSVEKEYYVQLDGKITQEAIERLQLGVEISLPATNNHKHRDDDGDERSSTCESTLPSPPASTTTSYTTMPCKARFLDTSIITVENKKNEATTKEEDHSNQPSETETKPNKRKRRKFGGTCNRCKQAGHKAKDCTDNPVDLFNTNNNCNNNNDNVVQLALPAGIIPPPPSRNGYYNIRNTTSRPTSWISITINEGKNRQVRRMTAAVGYPTLRLVRVKIGCVGLDGMVAGEVRELSEDVMDSII</sequence>